<dbReference type="GO" id="GO:0008137">
    <property type="term" value="F:NADH dehydrogenase (ubiquinone) activity"/>
    <property type="evidence" value="ECO:0007669"/>
    <property type="project" value="InterPro"/>
</dbReference>
<feature type="transmembrane region" description="Helical" evidence="5">
    <location>
        <begin position="382"/>
        <end position="405"/>
    </location>
</feature>
<dbReference type="EMBL" id="QGDO01000005">
    <property type="protein sequence ID" value="PWJ40043.1"/>
    <property type="molecule type" value="Genomic_DNA"/>
</dbReference>
<dbReference type="GO" id="GO:0012505">
    <property type="term" value="C:endomembrane system"/>
    <property type="evidence" value="ECO:0007669"/>
    <property type="project" value="UniProtKB-SubCell"/>
</dbReference>
<evidence type="ECO:0000256" key="3">
    <source>
        <dbReference type="ARBA" id="ARBA00022989"/>
    </source>
</evidence>
<feature type="transmembrane region" description="Helical" evidence="5">
    <location>
        <begin position="117"/>
        <end position="138"/>
    </location>
</feature>
<keyword evidence="5" id="KW-1003">Cell membrane</keyword>
<proteinExistence type="inferred from homology"/>
<evidence type="ECO:0000256" key="5">
    <source>
        <dbReference type="HAMAP-Rule" id="MF_00445"/>
    </source>
</evidence>
<gene>
    <name evidence="5" type="primary">nuoN</name>
    <name evidence="8" type="ORF">BC781_105106</name>
</gene>
<keyword evidence="3 5" id="KW-1133">Transmembrane helix</keyword>
<feature type="transmembrane region" description="Helical" evidence="5">
    <location>
        <begin position="48"/>
        <end position="67"/>
    </location>
</feature>
<dbReference type="RefSeq" id="WP_109620413.1">
    <property type="nucleotide sequence ID" value="NZ_QGDO01000005.1"/>
</dbReference>
<dbReference type="GO" id="GO:0050136">
    <property type="term" value="F:NADH dehydrogenase (quinone) (non-electrogenic) activity"/>
    <property type="evidence" value="ECO:0007669"/>
    <property type="project" value="UniProtKB-UniRule"/>
</dbReference>
<feature type="transmembrane region" description="Helical" evidence="5">
    <location>
        <begin position="285"/>
        <end position="303"/>
    </location>
</feature>
<dbReference type="GO" id="GO:0042773">
    <property type="term" value="P:ATP synthesis coupled electron transport"/>
    <property type="evidence" value="ECO:0007669"/>
    <property type="project" value="InterPro"/>
</dbReference>
<comment type="similarity">
    <text evidence="5">Belongs to the complex I subunit 2 family.</text>
</comment>
<feature type="transmembrane region" description="Helical" evidence="5">
    <location>
        <begin position="12"/>
        <end position="36"/>
    </location>
</feature>
<feature type="transmembrane region" description="Helical" evidence="5">
    <location>
        <begin position="425"/>
        <end position="445"/>
    </location>
</feature>
<feature type="transmembrane region" description="Helical" evidence="5">
    <location>
        <begin position="254"/>
        <end position="273"/>
    </location>
</feature>
<keyword evidence="2 5" id="KW-0812">Transmembrane</keyword>
<dbReference type="PANTHER" id="PTHR22773">
    <property type="entry name" value="NADH DEHYDROGENASE"/>
    <property type="match status" value="1"/>
</dbReference>
<dbReference type="AlphaFoldDB" id="A0A315Z6P7"/>
<keyword evidence="9" id="KW-1185">Reference proteome</keyword>
<evidence type="ECO:0000259" key="7">
    <source>
        <dbReference type="Pfam" id="PF00361"/>
    </source>
</evidence>
<dbReference type="HAMAP" id="MF_00445">
    <property type="entry name" value="NDH1_NuoN_1"/>
    <property type="match status" value="1"/>
</dbReference>
<dbReference type="GO" id="GO:0048038">
    <property type="term" value="F:quinone binding"/>
    <property type="evidence" value="ECO:0007669"/>
    <property type="project" value="UniProtKB-KW"/>
</dbReference>
<comment type="function">
    <text evidence="5">NDH-1 shuttles electrons from NADH, via FMN and iron-sulfur (Fe-S) centers, to quinones in the respiratory chain. The immediate electron acceptor for the enzyme in this species is believed to be a menaquinone. Couples the redox reaction to proton translocation (for every two electrons transferred, four hydrogen ions are translocated across the cytoplasmic membrane), and thus conserves the redox energy in a proton gradient.</text>
</comment>
<feature type="transmembrane region" description="Helical" evidence="5">
    <location>
        <begin position="470"/>
        <end position="488"/>
    </location>
</feature>
<feature type="transmembrane region" description="Helical" evidence="5">
    <location>
        <begin position="87"/>
        <end position="105"/>
    </location>
</feature>
<evidence type="ECO:0000256" key="1">
    <source>
        <dbReference type="ARBA" id="ARBA00004127"/>
    </source>
</evidence>
<organism evidence="8 9">
    <name type="scientific">Sediminitomix flava</name>
    <dbReference type="NCBI Taxonomy" id="379075"/>
    <lineage>
        <taxon>Bacteria</taxon>
        <taxon>Pseudomonadati</taxon>
        <taxon>Bacteroidota</taxon>
        <taxon>Cytophagia</taxon>
        <taxon>Cytophagales</taxon>
        <taxon>Flammeovirgaceae</taxon>
        <taxon>Sediminitomix</taxon>
    </lineage>
</organism>
<dbReference type="GO" id="GO:0005886">
    <property type="term" value="C:plasma membrane"/>
    <property type="evidence" value="ECO:0007669"/>
    <property type="project" value="UniProtKB-SubCell"/>
</dbReference>
<feature type="transmembrane region" description="Helical" evidence="5">
    <location>
        <begin position="177"/>
        <end position="197"/>
    </location>
</feature>
<feature type="transmembrane region" description="Helical" evidence="5">
    <location>
        <begin position="315"/>
        <end position="336"/>
    </location>
</feature>
<keyword evidence="5" id="KW-0813">Transport</keyword>
<dbReference type="EC" id="7.1.1.-" evidence="5"/>
<keyword evidence="5" id="KW-0520">NAD</keyword>
<dbReference type="Pfam" id="PF00361">
    <property type="entry name" value="Proton_antipo_M"/>
    <property type="match status" value="1"/>
</dbReference>
<feature type="transmembrane region" description="Helical" evidence="5">
    <location>
        <begin position="144"/>
        <end position="165"/>
    </location>
</feature>
<evidence type="ECO:0000313" key="8">
    <source>
        <dbReference type="EMBL" id="PWJ40043.1"/>
    </source>
</evidence>
<evidence type="ECO:0000256" key="6">
    <source>
        <dbReference type="RuleBase" id="RU000320"/>
    </source>
</evidence>
<keyword evidence="5" id="KW-1278">Translocase</keyword>
<name>A0A315Z6P7_SEDFL</name>
<comment type="subunit">
    <text evidence="5">NDH-1 is composed of 14 different subunits. Subunits NuoA, H, J, K, L, M, N constitute the membrane sector of the complex.</text>
</comment>
<keyword evidence="4 5" id="KW-0472">Membrane</keyword>
<feature type="transmembrane region" description="Helical" evidence="5">
    <location>
        <begin position="342"/>
        <end position="362"/>
    </location>
</feature>
<feature type="domain" description="NADH:quinone oxidoreductase/Mrp antiporter transmembrane" evidence="7">
    <location>
        <begin position="140"/>
        <end position="420"/>
    </location>
</feature>
<feature type="transmembrane region" description="Helical" evidence="5">
    <location>
        <begin position="217"/>
        <end position="242"/>
    </location>
</feature>
<dbReference type="InterPro" id="IPR001750">
    <property type="entry name" value="ND/Mrp_TM"/>
</dbReference>
<evidence type="ECO:0000256" key="4">
    <source>
        <dbReference type="ARBA" id="ARBA00023136"/>
    </source>
</evidence>
<evidence type="ECO:0000313" key="9">
    <source>
        <dbReference type="Proteomes" id="UP000245535"/>
    </source>
</evidence>
<comment type="subcellular location">
    <subcellularLocation>
        <location evidence="5">Cell membrane</location>
        <topology evidence="5">Multi-pass membrane protein</topology>
    </subcellularLocation>
    <subcellularLocation>
        <location evidence="1">Endomembrane system</location>
        <topology evidence="1">Multi-pass membrane protein</topology>
    </subcellularLocation>
    <subcellularLocation>
        <location evidence="6">Membrane</location>
        <topology evidence="6">Multi-pass membrane protein</topology>
    </subcellularLocation>
</comment>
<dbReference type="InterPro" id="IPR010096">
    <property type="entry name" value="NADH-Q_OxRdtase_suN/2"/>
</dbReference>
<accession>A0A315Z6P7</accession>
<evidence type="ECO:0000256" key="2">
    <source>
        <dbReference type="ARBA" id="ARBA00022692"/>
    </source>
</evidence>
<dbReference type="OrthoDB" id="9811718at2"/>
<comment type="caution">
    <text evidence="8">The sequence shown here is derived from an EMBL/GenBank/DDBJ whole genome shotgun (WGS) entry which is preliminary data.</text>
</comment>
<protein>
    <recommendedName>
        <fullName evidence="5">NADH-quinone oxidoreductase subunit N</fullName>
        <ecNumber evidence="5">7.1.1.-</ecNumber>
    </recommendedName>
    <alternativeName>
        <fullName evidence="5">NADH dehydrogenase I subunit N</fullName>
    </alternativeName>
    <alternativeName>
        <fullName evidence="5">NDH-1 subunit N</fullName>
    </alternativeName>
</protein>
<dbReference type="Proteomes" id="UP000245535">
    <property type="component" value="Unassembled WGS sequence"/>
</dbReference>
<comment type="catalytic activity">
    <reaction evidence="5">
        <text>a quinone + NADH + 5 H(+)(in) = a quinol + NAD(+) + 4 H(+)(out)</text>
        <dbReference type="Rhea" id="RHEA:57888"/>
        <dbReference type="ChEBI" id="CHEBI:15378"/>
        <dbReference type="ChEBI" id="CHEBI:24646"/>
        <dbReference type="ChEBI" id="CHEBI:57540"/>
        <dbReference type="ChEBI" id="CHEBI:57945"/>
        <dbReference type="ChEBI" id="CHEBI:132124"/>
    </reaction>
</comment>
<sequence>MEISNLSSEVQAILGSVSSIATEVVLGLGIILIILLDLIRYGKEKKGLNLLALSLLGLNLAYLAISIPVEGQTFLGVLNTITKEKAFLILIDLIGVFYVVFQLVLGKPDIQKKNNKLSGEGETLALIFSIILGLHVLIKANNLLLLFIGLELISLPSYILTAFRFRKVSGEGAIKYLLLGVISTAIMLYGMSWMYGIAGSLNFSEVTTALLQQPVEISTIVFVFFLAGLLFKLSVFPMYFWAPDMYESAPIGTAAFLSIAPKIAALLALKHFVDGFGVALFEHPIIPNILIGIAILTMFIGNVSALGQEGSRRMMAYSTIGQMGLLMLVLFLDASLNYQTMLFYMTAYAFANLVIFMGVGILEQRKDSDRIASFAGEGKGNLALGIAMTIAFISLVGLPPFAGFSAKLFVFTGVWSAYEQFQNDWLFYALIAALINTVISLYFYLKIPYQLFIKELSDEGFSLLKREKSFLILFALPLIVLFILPQILI</sequence>
<keyword evidence="5" id="KW-0874">Quinone</keyword>
<reference evidence="8 9" key="1">
    <citation type="submission" date="2018-03" db="EMBL/GenBank/DDBJ databases">
        <title>Genomic Encyclopedia of Archaeal and Bacterial Type Strains, Phase II (KMG-II): from individual species to whole genera.</title>
        <authorList>
            <person name="Goeker M."/>
        </authorList>
    </citation>
    <scope>NUCLEOTIDE SEQUENCE [LARGE SCALE GENOMIC DNA]</scope>
    <source>
        <strain evidence="8 9">DSM 28229</strain>
    </source>
</reference>